<dbReference type="OrthoDB" id="265251at2759"/>
<accession>A0A640KRS2</accession>
<keyword evidence="2" id="KW-1185">Reference proteome</keyword>
<comment type="caution">
    <text evidence="1">The sequence shown here is derived from an EMBL/GenBank/DDBJ whole genome shotgun (WGS) entry which is preliminary data.</text>
</comment>
<dbReference type="AlphaFoldDB" id="A0A640KRS2"/>
<proteinExistence type="predicted"/>
<evidence type="ECO:0000313" key="2">
    <source>
        <dbReference type="Proteomes" id="UP000419144"/>
    </source>
</evidence>
<dbReference type="Proteomes" id="UP000419144">
    <property type="component" value="Unassembled WGS sequence"/>
</dbReference>
<gene>
    <name evidence="1" type="ORF">LtaPh_2828500</name>
</gene>
<dbReference type="EMBL" id="BLBS01000039">
    <property type="protein sequence ID" value="GET90237.1"/>
    <property type="molecule type" value="Genomic_DNA"/>
</dbReference>
<organism evidence="1 2">
    <name type="scientific">Leishmania tarentolae</name>
    <name type="common">Sauroleishmania tarentolae</name>
    <dbReference type="NCBI Taxonomy" id="5689"/>
    <lineage>
        <taxon>Eukaryota</taxon>
        <taxon>Discoba</taxon>
        <taxon>Euglenozoa</taxon>
        <taxon>Kinetoplastea</taxon>
        <taxon>Metakinetoplastina</taxon>
        <taxon>Trypanosomatida</taxon>
        <taxon>Trypanosomatidae</taxon>
        <taxon>Leishmaniinae</taxon>
        <taxon>Leishmania</taxon>
        <taxon>lizard Leishmania</taxon>
    </lineage>
</organism>
<evidence type="ECO:0000313" key="1">
    <source>
        <dbReference type="EMBL" id="GET90237.1"/>
    </source>
</evidence>
<reference evidence="1" key="1">
    <citation type="submission" date="2019-11" db="EMBL/GenBank/DDBJ databases">
        <title>Leishmania tarentolae CDS.</title>
        <authorList>
            <person name="Goto Y."/>
            <person name="Yamagishi J."/>
        </authorList>
    </citation>
    <scope>NUCLEOTIDE SEQUENCE [LARGE SCALE GENOMIC DNA]</scope>
    <source>
        <strain evidence="1">Parrot Tar II</strain>
    </source>
</reference>
<protein>
    <submittedName>
        <fullName evidence="1">Uncharacterized protein</fullName>
    </submittedName>
</protein>
<name>A0A640KRS2_LEITA</name>
<dbReference type="VEuPathDB" id="TriTrypDB:LtaPh_2828500"/>
<sequence>MSSPRLPQLRQPVNAKVAAPASAAVAAFPVSATESKMVAANAARYHLPAASSLMSSPSSASAVVHVCTHTIPSEHTPGKTASVSTQRLGGGSMATVFQAKLERALWLDQLTTIVHNEARSRAMTRCIEAEERDTIWWQNQREREHQRHIEDGVLRLGTLRWAHMGPAWDILPHRWADLVECEEASDRHAVEAAAQESLQMLYATQHTWQLQEAVRVLKWQQRDAEAVQHAAKHVRTLELELAARSYRAVPAFKPAVDDLFNIAEGIDASVSAPPLLKVLPSTSLSVGHEPPCEAKIREMYDRRALVYDEAKERLLLDWWQGAAQLRYVEAVSAWKTFALCSYYVRSPVCMRALLTVQRWWRMQRVAPWSRHRQVTMARSLAKTRGHNYAERCRQHLRSLQRAVSREKEGDRNAADDASAALVALVAAATSSRRYRMQIDLYTYTVVQEARAMLASRAIDDTAVAAAMQTSMQRLCTCSWYPLPYDSWRHRRWEQYSETHRLAVAGVVHAEASHRQCVEADEAENRNHVVMFCAILRCGPLAVLELQAGQVVLAQEERKSRKRIAQQETYEHSALCAAVAAAPLSSSQADSPLHRCEAVNREVKGGSETTAAAMSILEAHSLGGHGVTESSDSTAVFSSTEQDVWAHMCRCARLSHDVLVSIQEQSAQLPPERTDASTDTETAAALPEDAVHLYRAAFDEAATAVYHDQYTAVRERYVARNAEALEQMRESFKTGLCERAIIIAEEAHELRQICHCDASARHVSCFQMEQRESDGRAALEGAQRRVASELYEALSASRDVSQWAAEARQKDAEAHLIAERARLNLSLPMPSLSPAERLLSREAVCRTRLVCDCAAALADVLVQCSRSYHERKYQDCVACCRSDAVRLDCTASSNIPLGQMCILKADEWDSRQGIWREAQAGERMLLVDGHALYGASAAWSDYLFGHLKLMSEASYMDAQLREYLLMRVANVKLKVGELIQMETMARGRVEYAEDITRELRFLLQRLRLE</sequence>